<proteinExistence type="predicted"/>
<dbReference type="EMBL" id="JAWRVE010000059">
    <property type="protein sequence ID" value="KAL1865915.1"/>
    <property type="molecule type" value="Genomic_DNA"/>
</dbReference>
<evidence type="ECO:0000313" key="3">
    <source>
        <dbReference type="Proteomes" id="UP001583177"/>
    </source>
</evidence>
<reference evidence="2 3" key="1">
    <citation type="journal article" date="2024" name="IMA Fungus">
        <title>IMA Genome - F19 : A genome assembly and annotation guide to empower mycologists, including annotated draft genome sequences of Ceratocystis pirilliformis, Diaporthe australafricana, Fusarium ophioides, Paecilomyces lecythidis, and Sporothrix stenoceras.</title>
        <authorList>
            <person name="Aylward J."/>
            <person name="Wilson A.M."/>
            <person name="Visagie C.M."/>
            <person name="Spraker J."/>
            <person name="Barnes I."/>
            <person name="Buitendag C."/>
            <person name="Ceriani C."/>
            <person name="Del Mar Angel L."/>
            <person name="du Plessis D."/>
            <person name="Fuchs T."/>
            <person name="Gasser K."/>
            <person name="Kramer D."/>
            <person name="Li W."/>
            <person name="Munsamy K."/>
            <person name="Piso A."/>
            <person name="Price J.L."/>
            <person name="Sonnekus B."/>
            <person name="Thomas C."/>
            <person name="van der Nest A."/>
            <person name="van Dijk A."/>
            <person name="van Heerden A."/>
            <person name="van Vuuren N."/>
            <person name="Yilmaz N."/>
            <person name="Duong T.A."/>
            <person name="van der Merwe N.A."/>
            <person name="Wingfield M.J."/>
            <person name="Wingfield B.D."/>
        </authorList>
    </citation>
    <scope>NUCLEOTIDE SEQUENCE [LARGE SCALE GENOMIC DNA]</scope>
    <source>
        <strain evidence="2 3">CMW 18300</strain>
    </source>
</reference>
<accession>A0ABR3WQH1</accession>
<dbReference type="InterPro" id="IPR054215">
    <property type="entry name" value="DUF6923"/>
</dbReference>
<comment type="caution">
    <text evidence="2">The sequence shown here is derived from an EMBL/GenBank/DDBJ whole genome shotgun (WGS) entry which is preliminary data.</text>
</comment>
<dbReference type="SUPFAM" id="SSF63825">
    <property type="entry name" value="YWTD domain"/>
    <property type="match status" value="1"/>
</dbReference>
<evidence type="ECO:0000259" key="1">
    <source>
        <dbReference type="Pfam" id="PF21959"/>
    </source>
</evidence>
<protein>
    <recommendedName>
        <fullName evidence="1">DUF6923 domain-containing protein</fullName>
    </recommendedName>
</protein>
<dbReference type="Proteomes" id="UP001583177">
    <property type="component" value="Unassembled WGS sequence"/>
</dbReference>
<gene>
    <name evidence="2" type="ORF">Daus18300_007027</name>
</gene>
<organism evidence="2 3">
    <name type="scientific">Diaporthe australafricana</name>
    <dbReference type="NCBI Taxonomy" id="127596"/>
    <lineage>
        <taxon>Eukaryota</taxon>
        <taxon>Fungi</taxon>
        <taxon>Dikarya</taxon>
        <taxon>Ascomycota</taxon>
        <taxon>Pezizomycotina</taxon>
        <taxon>Sordariomycetes</taxon>
        <taxon>Sordariomycetidae</taxon>
        <taxon>Diaporthales</taxon>
        <taxon>Diaporthaceae</taxon>
        <taxon>Diaporthe</taxon>
    </lineage>
</organism>
<keyword evidence="3" id="KW-1185">Reference proteome</keyword>
<evidence type="ECO:0000313" key="2">
    <source>
        <dbReference type="EMBL" id="KAL1865915.1"/>
    </source>
</evidence>
<dbReference type="Pfam" id="PF21959">
    <property type="entry name" value="DUF6923"/>
    <property type="match status" value="1"/>
</dbReference>
<feature type="domain" description="DUF6923" evidence="1">
    <location>
        <begin position="8"/>
        <end position="218"/>
    </location>
</feature>
<name>A0ABR3WQH1_9PEZI</name>
<sequence length="223" mass="23285">MGDGSAINAIGYNVADNFLYAAAITKAPFNLLRISGSGDVTNLGSLNTTSAPNCGDVDENSQYWGSANGKEWTQVDLKPSSSTFGRTVIMGTAAPAQTIIDWAYVPNAGNYLWSLGFDSTSRGQGKVSNTFLLRFDRAAKSWATVVRFGDIAGVGDGTRNAWGAVYASDDGYLYGSENFSGEIWRFPIPASGIGAPTASPTKISNGPAATGNDGARCINAANI</sequence>